<dbReference type="AlphaFoldDB" id="A0A483FLS8"/>
<keyword evidence="1" id="KW-1133">Transmembrane helix</keyword>
<gene>
    <name evidence="2" type="ORF">ETE62_13240</name>
</gene>
<organism evidence="2">
    <name type="scientific">Klebsiella pneumoniae</name>
    <dbReference type="NCBI Taxonomy" id="573"/>
    <lineage>
        <taxon>Bacteria</taxon>
        <taxon>Pseudomonadati</taxon>
        <taxon>Pseudomonadota</taxon>
        <taxon>Gammaproteobacteria</taxon>
        <taxon>Enterobacterales</taxon>
        <taxon>Enterobacteriaceae</taxon>
        <taxon>Klebsiella/Raoultella group</taxon>
        <taxon>Klebsiella</taxon>
        <taxon>Klebsiella pneumoniae complex</taxon>
    </lineage>
</organism>
<feature type="transmembrane region" description="Helical" evidence="1">
    <location>
        <begin position="67"/>
        <end position="85"/>
    </location>
</feature>
<reference evidence="2" key="1">
    <citation type="submission" date="2019-01" db="EMBL/GenBank/DDBJ databases">
        <authorList>
            <person name="Lista F."/>
            <person name="Anselmo A."/>
        </authorList>
    </citation>
    <scope>NUCLEOTIDE SEQUENCE</scope>
    <source>
        <strain evidence="2">22S</strain>
    </source>
</reference>
<evidence type="ECO:0000313" key="2">
    <source>
        <dbReference type="EMBL" id="TCW97290.1"/>
    </source>
</evidence>
<keyword evidence="1" id="KW-0812">Transmembrane</keyword>
<dbReference type="EMBL" id="SDCA01000013">
    <property type="protein sequence ID" value="TCW97290.1"/>
    <property type="molecule type" value="Genomic_DNA"/>
</dbReference>
<dbReference type="RefSeq" id="WP_064153374.1">
    <property type="nucleotide sequence ID" value="NZ_BAACAH010000005.1"/>
</dbReference>
<accession>A0A483FLS8</accession>
<keyword evidence="1" id="KW-0472">Membrane</keyword>
<comment type="caution">
    <text evidence="2">The sequence shown here is derived from an EMBL/GenBank/DDBJ whole genome shotgun (WGS) entry which is preliminary data.</text>
</comment>
<protein>
    <submittedName>
        <fullName evidence="2">Glycosyl transferase</fullName>
    </submittedName>
</protein>
<feature type="transmembrane region" description="Helical" evidence="1">
    <location>
        <begin position="97"/>
        <end position="114"/>
    </location>
</feature>
<sequence length="231" mass="26251">MLKLIPGANKANAILIRVILLLTGGSAIITGLCLFGGDMWMLTPRAEQYQPATGDLVDVVIYEPSKFFFALLYVFIITLVWLLAVRKIPWRPIQHPILALIILIAAGIVIFLHPEVTPGRDASIQYGKHNISYTAIFWSKTNSDRHVTQPSKYEIFVEAKDPRWLIDRNNLGRAWRCEVQRHTQFYTLSFNEGWFPNGDPQVLANQCSQIADLDTVSEDELLVTKTIRSRK</sequence>
<name>A0A483FLS8_KLEPN</name>
<feature type="transmembrane region" description="Helical" evidence="1">
    <location>
        <begin position="12"/>
        <end position="37"/>
    </location>
</feature>
<dbReference type="GO" id="GO:0016740">
    <property type="term" value="F:transferase activity"/>
    <property type="evidence" value="ECO:0007669"/>
    <property type="project" value="UniProtKB-KW"/>
</dbReference>
<keyword evidence="2" id="KW-0808">Transferase</keyword>
<proteinExistence type="predicted"/>
<evidence type="ECO:0000256" key="1">
    <source>
        <dbReference type="SAM" id="Phobius"/>
    </source>
</evidence>